<feature type="region of interest" description="Disordered" evidence="1">
    <location>
        <begin position="952"/>
        <end position="1010"/>
    </location>
</feature>
<accession>T1L5R0</accession>
<feature type="compositionally biased region" description="Polar residues" evidence="1">
    <location>
        <begin position="29"/>
        <end position="42"/>
    </location>
</feature>
<evidence type="ECO:0000256" key="1">
    <source>
        <dbReference type="SAM" id="MobiDB-lite"/>
    </source>
</evidence>
<name>T1L5R0_TETUR</name>
<dbReference type="EMBL" id="CAEY01001434">
    <property type="status" value="NOT_ANNOTATED_CDS"/>
    <property type="molecule type" value="Genomic_DNA"/>
</dbReference>
<organism evidence="2 3">
    <name type="scientific">Tetranychus urticae</name>
    <name type="common">Two-spotted spider mite</name>
    <dbReference type="NCBI Taxonomy" id="32264"/>
    <lineage>
        <taxon>Eukaryota</taxon>
        <taxon>Metazoa</taxon>
        <taxon>Ecdysozoa</taxon>
        <taxon>Arthropoda</taxon>
        <taxon>Chelicerata</taxon>
        <taxon>Arachnida</taxon>
        <taxon>Acari</taxon>
        <taxon>Acariformes</taxon>
        <taxon>Trombidiformes</taxon>
        <taxon>Prostigmata</taxon>
        <taxon>Eleutherengona</taxon>
        <taxon>Raphignathae</taxon>
        <taxon>Tetranychoidea</taxon>
        <taxon>Tetranychidae</taxon>
        <taxon>Tetranychus</taxon>
    </lineage>
</organism>
<feature type="compositionally biased region" description="Polar residues" evidence="1">
    <location>
        <begin position="144"/>
        <end position="157"/>
    </location>
</feature>
<dbReference type="AlphaFoldDB" id="T1L5R0"/>
<feature type="region of interest" description="Disordered" evidence="1">
    <location>
        <begin position="493"/>
        <end position="534"/>
    </location>
</feature>
<feature type="compositionally biased region" description="Polar residues" evidence="1">
    <location>
        <begin position="101"/>
        <end position="117"/>
    </location>
</feature>
<proteinExistence type="predicted"/>
<feature type="region of interest" description="Disordered" evidence="1">
    <location>
        <begin position="548"/>
        <end position="570"/>
    </location>
</feature>
<feature type="compositionally biased region" description="Polar residues" evidence="1">
    <location>
        <begin position="275"/>
        <end position="285"/>
    </location>
</feature>
<dbReference type="STRING" id="32264.T1L5R0"/>
<feature type="compositionally biased region" description="Basic and acidic residues" evidence="1">
    <location>
        <begin position="982"/>
        <end position="1010"/>
    </location>
</feature>
<feature type="region of interest" description="Disordered" evidence="1">
    <location>
        <begin position="261"/>
        <end position="291"/>
    </location>
</feature>
<reference evidence="3" key="1">
    <citation type="submission" date="2011-08" db="EMBL/GenBank/DDBJ databases">
        <authorList>
            <person name="Rombauts S."/>
        </authorList>
    </citation>
    <scope>NUCLEOTIDE SEQUENCE</scope>
    <source>
        <strain evidence="3">London</strain>
    </source>
</reference>
<keyword evidence="3" id="KW-1185">Reference proteome</keyword>
<feature type="compositionally biased region" description="Basic and acidic residues" evidence="1">
    <location>
        <begin position="959"/>
        <end position="971"/>
    </location>
</feature>
<feature type="compositionally biased region" description="Basic and acidic residues" evidence="1">
    <location>
        <begin position="261"/>
        <end position="271"/>
    </location>
</feature>
<feature type="compositionally biased region" description="Basic residues" evidence="1">
    <location>
        <begin position="560"/>
        <end position="570"/>
    </location>
</feature>
<dbReference type="HOGENOM" id="CLU_285956_0_0_1"/>
<feature type="region of interest" description="Disordered" evidence="1">
    <location>
        <begin position="1"/>
        <end position="199"/>
    </location>
</feature>
<feature type="compositionally biased region" description="Basic and acidic residues" evidence="1">
    <location>
        <begin position="90"/>
        <end position="100"/>
    </location>
</feature>
<dbReference type="Proteomes" id="UP000015104">
    <property type="component" value="Unassembled WGS sequence"/>
</dbReference>
<reference evidence="2" key="2">
    <citation type="submission" date="2015-06" db="UniProtKB">
        <authorList>
            <consortium name="EnsemblMetazoa"/>
        </authorList>
    </citation>
    <scope>IDENTIFICATION</scope>
</reference>
<feature type="compositionally biased region" description="Basic and acidic residues" evidence="1">
    <location>
        <begin position="129"/>
        <end position="138"/>
    </location>
</feature>
<feature type="compositionally biased region" description="Polar residues" evidence="1">
    <location>
        <begin position="70"/>
        <end position="82"/>
    </location>
</feature>
<evidence type="ECO:0000313" key="3">
    <source>
        <dbReference type="Proteomes" id="UP000015104"/>
    </source>
</evidence>
<feature type="compositionally biased region" description="Polar residues" evidence="1">
    <location>
        <begin position="503"/>
        <end position="512"/>
    </location>
</feature>
<evidence type="ECO:0000313" key="2">
    <source>
        <dbReference type="EnsemblMetazoa" id="tetur52g00070.1"/>
    </source>
</evidence>
<sequence>MYWEELSAQSQSQLRFSKVPTVKGHASNKENLSQNSKTSEGSESQEVENQAELEKAGEKAGVNVEDGDNTRGTDQLEMNITHQEPLVPVDSREGKGDKVLETSTTMEVESLAQSTSGLVAPDETTVADASREGNDSPLDKTTGPDLTSTATGKQTTESTEKVASMEESIATLPDASREGTETEVSGGLTSVIPPGSTESGLEVPVQVVVPDPSNVICEEEHGTAKVEQSKVVTDESLESFEKVLLDEISVMECVDNIKDRVETELSTDSEKNIGQAPSTEPTNESSVDDLSLGDLEPDVDLLISDPNYMANVILLNLDSSIKSLLEANAYYWKTKSTFDKSVASAQTDWKDVLSTTQGNVDQRPMDAILAHIPYSERSKANQIWNNIQHHLLLTTELTRRFDYYLDICKKFDQDTEEDAELLVAVRATSEELRTVVSSSRSFDWYNGRTQTRSSAEITSSMETIGPENESEDIVEVLESAVFEEMSTEQGQYYTVTPPKAGPSTASKDQQATPEKLASVGLKRKNSKSSITDSAKKLKQMKIDEIFSTTPVRSTASPKSTKTKAKLKQKPKLKFDEEPVRMEIPIDGKLAGDLINSDSTSDSSLDGKNAEDEIKSKLEETFIASSKGDEFIEIRRCIQPYCPFVEKFQIGSNLSKHYNAYHPQKAGSDESKYVKMEVPSKYYDYLKVVTKAVAKELKRIKKTYSGEWLTDVEGILPNVTKRNVTKYSVLAADFNGNLENYTDGPGSESLVLKSNSKRMTTCAHPGKSLPKPPYVSSALSKSEDMFAGGIIVGMRQRISEAASDLVSFNEDLFSTKLDFTRKKQLGVDIGTQVPDAVGERQVLKFIDQVVLSMDPKESGSVLDIRKAVENHLIVTERMLNRLKTIVDKTTSISRKHQRTYKFIGKVHESLKDLDEAFIPTVNCEWYEPEKVVTKGLDLPVEDKVTPVLTTMVSSKVNQTRTKEPKDNKGSKLDEEDDFGFGEDLSKRAEASTESDVNKEDDGTEIPEHEQDQAYKDQLITVYVCKHRTCCFVSAKATTEDLKNHYRTQHPKAKVPVDLRHSVVMPRANYKKQLKEWNEYYRGK</sequence>
<dbReference type="EnsemblMetazoa" id="tetur52g00070.1">
    <property type="protein sequence ID" value="tetur52g00070.1"/>
    <property type="gene ID" value="tetur52g00070"/>
</dbReference>
<protein>
    <submittedName>
        <fullName evidence="2">Uncharacterized protein</fullName>
    </submittedName>
</protein>